<dbReference type="SMART" id="SM00830">
    <property type="entry name" value="CM_2"/>
    <property type="match status" value="1"/>
</dbReference>
<feature type="domain" description="Chorismate mutase" evidence="6">
    <location>
        <begin position="205"/>
        <end position="295"/>
    </location>
</feature>
<dbReference type="FunFam" id="2.160.10.10:FF:000008">
    <property type="entry name" value="Maltose O-acetyltransferase"/>
    <property type="match status" value="1"/>
</dbReference>
<dbReference type="GO" id="GO:0046417">
    <property type="term" value="P:chorismate metabolic process"/>
    <property type="evidence" value="ECO:0007669"/>
    <property type="project" value="InterPro"/>
</dbReference>
<protein>
    <recommendedName>
        <fullName evidence="5">Acetyltransferase</fullName>
        <ecNumber evidence="5">2.3.1.-</ecNumber>
    </recommendedName>
</protein>
<dbReference type="InterPro" id="IPR036263">
    <property type="entry name" value="Chorismate_II_sf"/>
</dbReference>
<proteinExistence type="inferred from homology"/>
<dbReference type="GO" id="GO:0004106">
    <property type="term" value="F:chorismate mutase activity"/>
    <property type="evidence" value="ECO:0007669"/>
    <property type="project" value="InterPro"/>
</dbReference>
<dbReference type="Pfam" id="PF12464">
    <property type="entry name" value="Mac"/>
    <property type="match status" value="1"/>
</dbReference>
<dbReference type="EMBL" id="JASUBT010000001">
    <property type="protein sequence ID" value="MDL4934524.1"/>
    <property type="molecule type" value="Genomic_DNA"/>
</dbReference>
<dbReference type="InterPro" id="IPR011004">
    <property type="entry name" value="Trimer_LpxA-like_sf"/>
</dbReference>
<organism evidence="7 10">
    <name type="scientific">Enterococcus gallinarum</name>
    <dbReference type="NCBI Taxonomy" id="1353"/>
    <lineage>
        <taxon>Bacteria</taxon>
        <taxon>Bacillati</taxon>
        <taxon>Bacillota</taxon>
        <taxon>Bacilli</taxon>
        <taxon>Lactobacillales</taxon>
        <taxon>Enterococcaceae</taxon>
        <taxon>Enterococcus</taxon>
    </lineage>
</organism>
<evidence type="ECO:0000313" key="8">
    <source>
        <dbReference type="EMBL" id="QOG28653.1"/>
    </source>
</evidence>
<dbReference type="InterPro" id="IPR011279">
    <property type="entry name" value="Chorismate_mutase_GmP"/>
</dbReference>
<gene>
    <name evidence="8" type="ORF">EGM181_15955</name>
    <name evidence="7" type="ORF">QRX88_02185</name>
</gene>
<dbReference type="Pfam" id="PF00132">
    <property type="entry name" value="Hexapep"/>
    <property type="match status" value="1"/>
</dbReference>
<evidence type="ECO:0000313" key="10">
    <source>
        <dbReference type="Proteomes" id="UP001241571"/>
    </source>
</evidence>
<sequence length="297" mass="33096">MTERTEKEKMIAGELYFSPDPELVADRKFAREQMHLINRESEPMIKEQLLKETFGQVAGRIYIEPNVRFDYGYNISVGKNFYANYDCIFLDVCPITFGDNCMLAPNVRLFTASHPLHPVKRNSGLEYGAPITVGDNAWIGGGAVILPGVRLGDNVVVGAGSVVTKSFPDDVVIAGNPARIIKTIESGETIEEIAKDVAPATKSTTEVVAAIDHQRETIDAIDRELTELLEKRMTAVSEIVQWKKQEQTAVLDESREEAVLNNVRQSVSNKAFEETIVATFESIMEHSRTYQKNQLEG</sequence>
<dbReference type="CDD" id="cd03357">
    <property type="entry name" value="LbH_MAT_GAT"/>
    <property type="match status" value="1"/>
</dbReference>
<dbReference type="EC" id="2.3.1.-" evidence="5"/>
<dbReference type="GO" id="GO:0008870">
    <property type="term" value="F:galactoside O-acetyltransferase activity"/>
    <property type="evidence" value="ECO:0007669"/>
    <property type="project" value="TreeGrafter"/>
</dbReference>
<evidence type="ECO:0000256" key="1">
    <source>
        <dbReference type="ARBA" id="ARBA00007274"/>
    </source>
</evidence>
<dbReference type="SUPFAM" id="SSF48600">
    <property type="entry name" value="Chorismate mutase II"/>
    <property type="match status" value="1"/>
</dbReference>
<dbReference type="Proteomes" id="UP001241571">
    <property type="component" value="Unassembled WGS sequence"/>
</dbReference>
<keyword evidence="2 5" id="KW-0808">Transferase</keyword>
<dbReference type="EMBL" id="CP050485">
    <property type="protein sequence ID" value="QOG28653.1"/>
    <property type="molecule type" value="Genomic_DNA"/>
</dbReference>
<accession>A0A2K3QUH7</accession>
<dbReference type="PROSITE" id="PS51168">
    <property type="entry name" value="CHORISMATE_MUT_2"/>
    <property type="match status" value="1"/>
</dbReference>
<dbReference type="InterPro" id="IPR036979">
    <property type="entry name" value="CM_dom_sf"/>
</dbReference>
<dbReference type="Gene3D" id="1.20.59.10">
    <property type="entry name" value="Chorismate mutase"/>
    <property type="match status" value="1"/>
</dbReference>
<comment type="similarity">
    <text evidence="1 5">Belongs to the transferase hexapeptide repeat family.</text>
</comment>
<reference evidence="8 9" key="1">
    <citation type="submission" date="2020-03" db="EMBL/GenBank/DDBJ databases">
        <title>Characterization of ganglioside-mimicking enterococci.</title>
        <authorList>
            <person name="Patry R.T."/>
            <person name="Nothaft H."/>
            <person name="Bridger R."/>
            <person name="Shajahan A."/>
            <person name="Huynh S."/>
            <person name="Sanchez S."/>
            <person name="Azadi P."/>
            <person name="Cooper K."/>
            <person name="Miller W.G."/>
            <person name="Parker C.T."/>
            <person name="Wells L."/>
            <person name="Szymanski C.M."/>
        </authorList>
    </citation>
    <scope>NUCLEOTIDE SEQUENCE [LARGE SCALE GENOMIC DNA]</scope>
    <source>
        <strain evidence="8 9">EGM181</strain>
    </source>
</reference>
<dbReference type="NCBIfam" id="TIGR01805">
    <property type="entry name" value="CM_mono_grmpos"/>
    <property type="match status" value="1"/>
</dbReference>
<dbReference type="PANTHER" id="PTHR43017:SF1">
    <property type="entry name" value="ACETYLTRANSFERASE YJL218W-RELATED"/>
    <property type="match status" value="1"/>
</dbReference>
<dbReference type="InterPro" id="IPR024688">
    <property type="entry name" value="Mac_dom"/>
</dbReference>
<evidence type="ECO:0000256" key="4">
    <source>
        <dbReference type="ARBA" id="ARBA00023315"/>
    </source>
</evidence>
<keyword evidence="4 5" id="KW-0012">Acyltransferase</keyword>
<dbReference type="Pfam" id="PF01817">
    <property type="entry name" value="CM_2"/>
    <property type="match status" value="1"/>
</dbReference>
<evidence type="ECO:0000313" key="7">
    <source>
        <dbReference type="EMBL" id="MDL4934524.1"/>
    </source>
</evidence>
<name>A0A2K3QUH7_ENTGA</name>
<dbReference type="InterPro" id="IPR002701">
    <property type="entry name" value="CM_II_prokaryot"/>
</dbReference>
<dbReference type="Proteomes" id="UP000516696">
    <property type="component" value="Chromosome"/>
</dbReference>
<dbReference type="PANTHER" id="PTHR43017">
    <property type="entry name" value="GALACTOSIDE O-ACETYLTRANSFERASE"/>
    <property type="match status" value="1"/>
</dbReference>
<dbReference type="InterPro" id="IPR001451">
    <property type="entry name" value="Hexapep"/>
</dbReference>
<evidence type="ECO:0000313" key="9">
    <source>
        <dbReference type="Proteomes" id="UP000516696"/>
    </source>
</evidence>
<dbReference type="SUPFAM" id="SSF51161">
    <property type="entry name" value="Trimeric LpxA-like enzymes"/>
    <property type="match status" value="1"/>
</dbReference>
<evidence type="ECO:0000256" key="3">
    <source>
        <dbReference type="ARBA" id="ARBA00022737"/>
    </source>
</evidence>
<reference evidence="7 10" key="2">
    <citation type="submission" date="2023-06" db="EMBL/GenBank/DDBJ databases">
        <title>Acute promotion of culturable opportunistic pathogens and persistent increase of antibiotic resistance following antibiotic exposure in mouse gut microbiota.</title>
        <authorList>
            <person name="Li L."/>
            <person name="Wang B."/>
            <person name="Sun Y."/>
            <person name="Wang M."/>
            <person name="Xu H."/>
        </authorList>
    </citation>
    <scope>NUCLEOTIDE SEQUENCE [LARGE SCALE GENOMIC DNA]</scope>
    <source>
        <strain evidence="7 10">CRI2_2</strain>
    </source>
</reference>
<keyword evidence="7" id="KW-0413">Isomerase</keyword>
<dbReference type="SMART" id="SM01266">
    <property type="entry name" value="Mac"/>
    <property type="match status" value="1"/>
</dbReference>
<evidence type="ECO:0000259" key="6">
    <source>
        <dbReference type="PROSITE" id="PS51168"/>
    </source>
</evidence>
<dbReference type="InterPro" id="IPR039369">
    <property type="entry name" value="LacA-like"/>
</dbReference>
<evidence type="ECO:0000256" key="5">
    <source>
        <dbReference type="RuleBase" id="RU367021"/>
    </source>
</evidence>
<dbReference type="AlphaFoldDB" id="A0A2K3QUH7"/>
<dbReference type="Gene3D" id="2.160.10.10">
    <property type="entry name" value="Hexapeptide repeat proteins"/>
    <property type="match status" value="1"/>
</dbReference>
<keyword evidence="3" id="KW-0677">Repeat</keyword>
<dbReference type="RefSeq" id="WP_103300767.1">
    <property type="nucleotide sequence ID" value="NZ_BSYC01000001.1"/>
</dbReference>
<evidence type="ECO:0000256" key="2">
    <source>
        <dbReference type="ARBA" id="ARBA00022679"/>
    </source>
</evidence>